<dbReference type="STRING" id="375175.AYR53_10225"/>
<dbReference type="RefSeq" id="WP_068280398.1">
    <property type="nucleotide sequence ID" value="NZ_CP014873.1"/>
</dbReference>
<keyword evidence="3" id="KW-0812">Transmembrane</keyword>
<evidence type="ECO:0000256" key="1">
    <source>
        <dbReference type="ARBA" id="ARBA00004651"/>
    </source>
</evidence>
<evidence type="ECO:0000256" key="4">
    <source>
        <dbReference type="ARBA" id="ARBA00022989"/>
    </source>
</evidence>
<keyword evidence="4" id="KW-1133">Transmembrane helix</keyword>
<evidence type="ECO:0000256" key="3">
    <source>
        <dbReference type="ARBA" id="ARBA00022692"/>
    </source>
</evidence>
<dbReference type="InterPro" id="IPR001279">
    <property type="entry name" value="Metallo-B-lactamas"/>
</dbReference>
<sequence>MKDRVIFVALIVVALSFVVFMGNLMSWLFLVVAIVRLIWTRQPKLILGTVIVCCFVGSFLGVEKQRPVKRPTNYQRILVWPDAFKLNGDSLQFEGKLADKTRVLAVYYLQTKAEQAYFQHLTHPVILQVSGTCSRPEHATNQNEFDYATYLKQQRRINYIVQIEQIRQIQAQKWSLVGWLHHARQVLSCRADHYPPLLRQYFKCLVLGIQTNSFQDTAQQFKRLGLIHLFSLSGLHVFYFVGLFSQLLLRLHLTKETRDWLLLLLLPAYVIFAGSSVSLIRAVSLCWLRVLNRRFSFQISALDCFGWVLLFNFAVQPYVLLGLGGQLSYLLSFLLLFLRDKNAVFKTLWLNLFSLPILLHHVYEWHYLLVLLNLLVMPLFSYAVLPLTLIGAGCFSFLPGFSWLINWGLAAFQTSLLYLARPQWMIVFGRLTGTITLILLILTAIMLTVSKKYRISMGLFLGSIYLTIFLLIHYPLVDRVIFFDIGQGDSILIESRLHKRITLIDTGGRLTFNQAEWRKQKRSARAERVTINYLKSRGIKRIDRICLSHQDADHIGDLAVLLEEMTVKEVAFPAGMENNPQFRHRIWPYRQQIRWRPLQTGAKIQVTPQEELQVLHPERPGLGTNEDSLVLYGQIGGKTWLFTGDLDAANEVTLCERQRLKADFLKAGHHGSRTASAQTFLETVQPERILISSGRNNRYGHPHSDVIQRYQDLQIPFYNTAENGMLLWSSTDGWQTFRHKE</sequence>
<dbReference type="NCBIfam" id="TIGR00360">
    <property type="entry name" value="ComEC_N-term"/>
    <property type="match status" value="1"/>
</dbReference>
<dbReference type="Proteomes" id="UP000078582">
    <property type="component" value="Chromosome"/>
</dbReference>
<dbReference type="AlphaFoldDB" id="A0A192H4C9"/>
<dbReference type="OrthoDB" id="9761531at2"/>
<dbReference type="SUPFAM" id="SSF56281">
    <property type="entry name" value="Metallo-hydrolase/oxidoreductase"/>
    <property type="match status" value="1"/>
</dbReference>
<reference evidence="6 7" key="1">
    <citation type="submission" date="2016-03" db="EMBL/GenBank/DDBJ databases">
        <title>Pediococcus and Lactobacillus from brewery environment - whole genome sequencing and assembly.</title>
        <authorList>
            <person name="Behr J."/>
            <person name="Geissler A.J."/>
            <person name="Vogel R.F."/>
        </authorList>
    </citation>
    <scope>NUCLEOTIDE SEQUENCE [LARGE SCALE GENOMIC DNA]</scope>
    <source>
        <strain evidence="6 7">TMW 1.1989</strain>
    </source>
</reference>
<dbReference type="Gene3D" id="3.60.15.10">
    <property type="entry name" value="Ribonuclease Z/Hydroxyacylglutathione hydrolase-like"/>
    <property type="match status" value="1"/>
</dbReference>
<keyword evidence="7" id="KW-1185">Reference proteome</keyword>
<evidence type="ECO:0000313" key="7">
    <source>
        <dbReference type="Proteomes" id="UP000078582"/>
    </source>
</evidence>
<keyword evidence="2" id="KW-1003">Cell membrane</keyword>
<proteinExistence type="predicted"/>
<organism evidence="6 7">
    <name type="scientific">Loigolactobacillus backii</name>
    <dbReference type="NCBI Taxonomy" id="375175"/>
    <lineage>
        <taxon>Bacteria</taxon>
        <taxon>Bacillati</taxon>
        <taxon>Bacillota</taxon>
        <taxon>Bacilli</taxon>
        <taxon>Lactobacillales</taxon>
        <taxon>Lactobacillaceae</taxon>
        <taxon>Loigolactobacillus</taxon>
    </lineage>
</organism>
<dbReference type="GO" id="GO:0005886">
    <property type="term" value="C:plasma membrane"/>
    <property type="evidence" value="ECO:0007669"/>
    <property type="project" value="UniProtKB-SubCell"/>
</dbReference>
<dbReference type="InterPro" id="IPR004797">
    <property type="entry name" value="Competence_ComEC/Rec2"/>
</dbReference>
<dbReference type="InterPro" id="IPR035681">
    <property type="entry name" value="ComA-like_MBL"/>
</dbReference>
<evidence type="ECO:0000256" key="5">
    <source>
        <dbReference type="ARBA" id="ARBA00023136"/>
    </source>
</evidence>
<dbReference type="InterPro" id="IPR036866">
    <property type="entry name" value="RibonucZ/Hydroxyglut_hydro"/>
</dbReference>
<gene>
    <name evidence="6" type="ORF">AYR53_10225</name>
</gene>
<dbReference type="InterPro" id="IPR052159">
    <property type="entry name" value="Competence_DNA_uptake"/>
</dbReference>
<dbReference type="PANTHER" id="PTHR30619:SF1">
    <property type="entry name" value="RECOMBINATION PROTEIN 2"/>
    <property type="match status" value="1"/>
</dbReference>
<protein>
    <submittedName>
        <fullName evidence="6">Uncharacterized protein</fullName>
    </submittedName>
</protein>
<dbReference type="EMBL" id="CP014873">
    <property type="protein sequence ID" value="ANK63103.1"/>
    <property type="molecule type" value="Genomic_DNA"/>
</dbReference>
<evidence type="ECO:0000256" key="2">
    <source>
        <dbReference type="ARBA" id="ARBA00022475"/>
    </source>
</evidence>
<dbReference type="SMART" id="SM00849">
    <property type="entry name" value="Lactamase_B"/>
    <property type="match status" value="1"/>
</dbReference>
<dbReference type="GeneID" id="42982633"/>
<keyword evidence="5" id="KW-0472">Membrane</keyword>
<name>A0A192H4C9_9LACO</name>
<accession>A0A192H4C9</accession>
<dbReference type="Pfam" id="PF03772">
    <property type="entry name" value="Competence"/>
    <property type="match status" value="1"/>
</dbReference>
<comment type="subcellular location">
    <subcellularLocation>
        <location evidence="1">Cell membrane</location>
        <topology evidence="1">Multi-pass membrane protein</topology>
    </subcellularLocation>
</comment>
<dbReference type="InterPro" id="IPR004477">
    <property type="entry name" value="ComEC_N"/>
</dbReference>
<dbReference type="NCBIfam" id="TIGR00361">
    <property type="entry name" value="ComEC_Rec2"/>
    <property type="match status" value="1"/>
</dbReference>
<evidence type="ECO:0000313" key="6">
    <source>
        <dbReference type="EMBL" id="ANK63103.1"/>
    </source>
</evidence>
<dbReference type="CDD" id="cd07731">
    <property type="entry name" value="ComA-like_MBL-fold"/>
    <property type="match status" value="1"/>
</dbReference>
<dbReference type="PANTHER" id="PTHR30619">
    <property type="entry name" value="DNA INTERNALIZATION/COMPETENCE PROTEIN COMEC/REC2"/>
    <property type="match status" value="1"/>
</dbReference>
<dbReference type="GO" id="GO:0030420">
    <property type="term" value="P:establishment of competence for transformation"/>
    <property type="evidence" value="ECO:0007669"/>
    <property type="project" value="InterPro"/>
</dbReference>
<dbReference type="Pfam" id="PF00753">
    <property type="entry name" value="Lactamase_B"/>
    <property type="match status" value="1"/>
</dbReference>